<accession>A0A518DC06</accession>
<name>A0A518DC06_9BACT</name>
<dbReference type="PANTHER" id="PTHR12729:SF6">
    <property type="entry name" value="TRNA(HIS) GUANYLYLTRANSFERASE-RELATED"/>
    <property type="match status" value="1"/>
</dbReference>
<keyword evidence="2" id="KW-0808">Transferase</keyword>
<feature type="domain" description="Thg1 C-terminal" evidence="1">
    <location>
        <begin position="17"/>
        <end position="101"/>
    </location>
</feature>
<protein>
    <submittedName>
        <fullName evidence="2">tRNAHis guanylyltransferase</fullName>
    </submittedName>
</protein>
<dbReference type="GO" id="GO:0008193">
    <property type="term" value="F:tRNA guanylyltransferase activity"/>
    <property type="evidence" value="ECO:0007669"/>
    <property type="project" value="InterPro"/>
</dbReference>
<dbReference type="GO" id="GO:0000287">
    <property type="term" value="F:magnesium ion binding"/>
    <property type="evidence" value="ECO:0007669"/>
    <property type="project" value="InterPro"/>
</dbReference>
<dbReference type="RefSeq" id="WP_197527456.1">
    <property type="nucleotide sequence ID" value="NZ_CP036291.1"/>
</dbReference>
<keyword evidence="3" id="KW-1185">Reference proteome</keyword>
<dbReference type="InterPro" id="IPR038469">
    <property type="entry name" value="tRNAHis_GuaTrfase_Thg1_sf"/>
</dbReference>
<dbReference type="AlphaFoldDB" id="A0A518DC06"/>
<organism evidence="2 3">
    <name type="scientific">Pirellulimonas nuda</name>
    <dbReference type="NCBI Taxonomy" id="2528009"/>
    <lineage>
        <taxon>Bacteria</taxon>
        <taxon>Pseudomonadati</taxon>
        <taxon>Planctomycetota</taxon>
        <taxon>Planctomycetia</taxon>
        <taxon>Pirellulales</taxon>
        <taxon>Lacipirellulaceae</taxon>
        <taxon>Pirellulimonas</taxon>
    </lineage>
</organism>
<gene>
    <name evidence="2" type="ORF">Pla175_23780</name>
</gene>
<proteinExistence type="predicted"/>
<dbReference type="EMBL" id="CP036291">
    <property type="protein sequence ID" value="QDU88993.1"/>
    <property type="molecule type" value="Genomic_DNA"/>
</dbReference>
<dbReference type="KEGG" id="pnd:Pla175_23780"/>
<reference evidence="2 3" key="1">
    <citation type="submission" date="2019-02" db="EMBL/GenBank/DDBJ databases">
        <title>Deep-cultivation of Planctomycetes and their phenomic and genomic characterization uncovers novel biology.</title>
        <authorList>
            <person name="Wiegand S."/>
            <person name="Jogler M."/>
            <person name="Boedeker C."/>
            <person name="Pinto D."/>
            <person name="Vollmers J."/>
            <person name="Rivas-Marin E."/>
            <person name="Kohn T."/>
            <person name="Peeters S.H."/>
            <person name="Heuer A."/>
            <person name="Rast P."/>
            <person name="Oberbeckmann S."/>
            <person name="Bunk B."/>
            <person name="Jeske O."/>
            <person name="Meyerdierks A."/>
            <person name="Storesund J.E."/>
            <person name="Kallscheuer N."/>
            <person name="Luecker S."/>
            <person name="Lage O.M."/>
            <person name="Pohl T."/>
            <person name="Merkel B.J."/>
            <person name="Hornburger P."/>
            <person name="Mueller R.-W."/>
            <person name="Bruemmer F."/>
            <person name="Labrenz M."/>
            <person name="Spormann A.M."/>
            <person name="Op den Camp H."/>
            <person name="Overmann J."/>
            <person name="Amann R."/>
            <person name="Jetten M.S.M."/>
            <person name="Mascher T."/>
            <person name="Medema M.H."/>
            <person name="Devos D.P."/>
            <person name="Kaster A.-K."/>
            <person name="Ovreas L."/>
            <person name="Rohde M."/>
            <person name="Galperin M.Y."/>
            <person name="Jogler C."/>
        </authorList>
    </citation>
    <scope>NUCLEOTIDE SEQUENCE [LARGE SCALE GENOMIC DNA]</scope>
    <source>
        <strain evidence="2 3">Pla175</strain>
    </source>
</reference>
<evidence type="ECO:0000313" key="3">
    <source>
        <dbReference type="Proteomes" id="UP000317429"/>
    </source>
</evidence>
<dbReference type="Pfam" id="PF14413">
    <property type="entry name" value="Thg1C"/>
    <property type="match status" value="1"/>
</dbReference>
<dbReference type="InterPro" id="IPR025845">
    <property type="entry name" value="Thg1_C_dom"/>
</dbReference>
<dbReference type="PANTHER" id="PTHR12729">
    <property type="entry name" value="TRNA(HIS) GUANYLYLTRANSFERASE-RELATED"/>
    <property type="match status" value="1"/>
</dbReference>
<dbReference type="InterPro" id="IPR007537">
    <property type="entry name" value="tRNAHis_GuaTrfase_Thg1"/>
</dbReference>
<dbReference type="Proteomes" id="UP000317429">
    <property type="component" value="Chromosome"/>
</dbReference>
<sequence length="139" mass="16128">MACFDCRVSQLPTRGDVVDYFRWRNEDAHRNALNACCYWSLRKEGSSTQDATKALMNLSVADKNELLFQRGINFNEIPSWQKRGIGVVWEDYEKHAVNRQSGQPVTAVRRRLRRILDLPMRDEYSEFITGLLGVRTSSE</sequence>
<dbReference type="GO" id="GO:0006400">
    <property type="term" value="P:tRNA modification"/>
    <property type="evidence" value="ECO:0007669"/>
    <property type="project" value="InterPro"/>
</dbReference>
<evidence type="ECO:0000313" key="2">
    <source>
        <dbReference type="EMBL" id="QDU88993.1"/>
    </source>
</evidence>
<keyword evidence="2" id="KW-0548">Nucleotidyltransferase</keyword>
<evidence type="ECO:0000259" key="1">
    <source>
        <dbReference type="Pfam" id="PF14413"/>
    </source>
</evidence>
<dbReference type="Gene3D" id="3.30.70.3000">
    <property type="match status" value="1"/>
</dbReference>